<dbReference type="EMBL" id="MK967393">
    <property type="protein sequence ID" value="QDM57125.1"/>
    <property type="molecule type" value="Genomic_DNA"/>
</dbReference>
<name>A0A515MKC3_9CAUD</name>
<protein>
    <submittedName>
        <fullName evidence="1">Uncharacterized protein</fullName>
    </submittedName>
</protein>
<dbReference type="KEGG" id="vg:55618873"/>
<dbReference type="RefSeq" id="YP_009848452.1">
    <property type="nucleotide sequence ID" value="NC_048784.1"/>
</dbReference>
<dbReference type="Proteomes" id="UP000319882">
    <property type="component" value="Segment"/>
</dbReference>
<gene>
    <name evidence="1" type="primary">62</name>
    <name evidence="1" type="ORF">SEA_WHACK_62</name>
</gene>
<evidence type="ECO:0000313" key="2">
    <source>
        <dbReference type="Proteomes" id="UP000319882"/>
    </source>
</evidence>
<proteinExistence type="predicted"/>
<dbReference type="GeneID" id="55618873"/>
<accession>A0A515MKC3</accession>
<keyword evidence="2" id="KW-1185">Reference proteome</keyword>
<reference evidence="1 2" key="1">
    <citation type="submission" date="2019-05" db="EMBL/GenBank/DDBJ databases">
        <authorList>
            <person name="Beaulieu J."/>
            <person name="Cox M."/>
            <person name="Nazim E."/>
            <person name="Robinson Z."/>
            <person name="Molloy S.D."/>
            <person name="Garlena R.A."/>
            <person name="Russell D.A."/>
            <person name="Pope W.H."/>
            <person name="Jacobs-Sera D."/>
            <person name="Hatfull G.F."/>
        </authorList>
    </citation>
    <scope>NUCLEOTIDE SEQUENCE [LARGE SCALE GENOMIC DNA]</scope>
</reference>
<organism evidence="1 2">
    <name type="scientific">Rhodococcus phage Whack</name>
    <dbReference type="NCBI Taxonomy" id="2591132"/>
    <lineage>
        <taxon>Viruses</taxon>
        <taxon>Duplodnaviria</taxon>
        <taxon>Heunggongvirae</taxon>
        <taxon>Uroviricota</taxon>
        <taxon>Caudoviricetes</taxon>
        <taxon>Whackvirus</taxon>
        <taxon>Whackvirus whack</taxon>
    </lineage>
</organism>
<evidence type="ECO:0000313" key="1">
    <source>
        <dbReference type="EMBL" id="QDM57125.1"/>
    </source>
</evidence>
<sequence>MSEIRSQATPARDELAELLRDAELPNTYYHQDDGQGTPAIRPATPDEAAEMALDVMEAAGWSKPRTVNDVDQLEALPAGTVLRNNKSGRVFEKARDKGAGKSKWMRMQDRWVYETYEILNESTWTVLFTPGEAE</sequence>